<reference evidence="9 10" key="2">
    <citation type="submission" date="2020-04" db="EMBL/GenBank/DDBJ databases">
        <title>Genome sequencing and assembly of multiple isolates from the Colletotrichum gloeosporioides species complex.</title>
        <authorList>
            <person name="Gan P."/>
            <person name="Shirasu K."/>
        </authorList>
    </citation>
    <scope>NUCLEOTIDE SEQUENCE [LARGE SCALE GENOMIC DNA]</scope>
    <source>
        <strain evidence="9 10">Nara gc5</strain>
    </source>
</reference>
<dbReference type="Proteomes" id="UP000011096">
    <property type="component" value="Unassembled WGS sequence"/>
</dbReference>
<dbReference type="EMBL" id="ANPB02000002">
    <property type="protein sequence ID" value="KAF4489374.1"/>
    <property type="molecule type" value="Genomic_DNA"/>
</dbReference>
<evidence type="ECO:0000313" key="9">
    <source>
        <dbReference type="EMBL" id="KAF4489374.1"/>
    </source>
</evidence>
<feature type="transmembrane region" description="Helical" evidence="7">
    <location>
        <begin position="195"/>
        <end position="219"/>
    </location>
</feature>
<feature type="domain" description="Rhodopsin" evidence="8">
    <location>
        <begin position="56"/>
        <end position="285"/>
    </location>
</feature>
<gene>
    <name evidence="9" type="ORF">CGGC5_v004044</name>
</gene>
<keyword evidence="4 7" id="KW-0472">Membrane</keyword>
<dbReference type="PANTHER" id="PTHR33048">
    <property type="entry name" value="PTH11-LIKE INTEGRAL MEMBRANE PROTEIN (AFU_ORTHOLOGUE AFUA_5G11245)"/>
    <property type="match status" value="1"/>
</dbReference>
<feature type="region of interest" description="Disordered" evidence="6">
    <location>
        <begin position="1"/>
        <end position="26"/>
    </location>
</feature>
<organism evidence="9 10">
    <name type="scientific">Colletotrichum fructicola (strain Nara gc5)</name>
    <name type="common">Anthracnose fungus</name>
    <name type="synonym">Colletotrichum gloeosporioides (strain Nara gc5)</name>
    <dbReference type="NCBI Taxonomy" id="1213859"/>
    <lineage>
        <taxon>Eukaryota</taxon>
        <taxon>Fungi</taxon>
        <taxon>Dikarya</taxon>
        <taxon>Ascomycota</taxon>
        <taxon>Pezizomycotina</taxon>
        <taxon>Sordariomycetes</taxon>
        <taxon>Hypocreomycetidae</taxon>
        <taxon>Glomerellales</taxon>
        <taxon>Glomerellaceae</taxon>
        <taxon>Colletotrichum</taxon>
        <taxon>Colletotrichum gloeosporioides species complex</taxon>
    </lineage>
</organism>
<dbReference type="InterPro" id="IPR049326">
    <property type="entry name" value="Rhodopsin_dom_fungi"/>
</dbReference>
<protein>
    <recommendedName>
        <fullName evidence="8">Rhodopsin domain-containing protein</fullName>
    </recommendedName>
</protein>
<keyword evidence="2 7" id="KW-0812">Transmembrane</keyword>
<dbReference type="PANTHER" id="PTHR33048:SF47">
    <property type="entry name" value="INTEGRAL MEMBRANE PROTEIN-RELATED"/>
    <property type="match status" value="1"/>
</dbReference>
<feature type="transmembrane region" description="Helical" evidence="7">
    <location>
        <begin position="147"/>
        <end position="175"/>
    </location>
</feature>
<feature type="transmembrane region" description="Helical" evidence="7">
    <location>
        <begin position="226"/>
        <end position="245"/>
    </location>
</feature>
<evidence type="ECO:0000313" key="10">
    <source>
        <dbReference type="Proteomes" id="UP000011096"/>
    </source>
</evidence>
<name>A0A7J6JJE7_COLFN</name>
<keyword evidence="10" id="KW-1185">Reference proteome</keyword>
<feature type="transmembrane region" description="Helical" evidence="7">
    <location>
        <begin position="257"/>
        <end position="281"/>
    </location>
</feature>
<sequence>MAEPLSSSAAAGPSASPPPNGGPPVQEDFVYSASQARATVAFGAIVTIITTVSVIARLYTHKFVIRRVRVDDAWALLALLCVIAVNVMQSVFTMRYLPEMTSMISNNAGSRIPYATAITYNLAMASLKMTFLFQFYQIFRNVRVMRIVYMVAIFVVGAWSITQILLAVLVCVPIQANWSLDVEGVVCLPTFVSTYINATGTMVTDVIVLFLPFPTLWSLKLRGRQIWAVFGVFGIGAIVPIISAGRIWSLGHAPPKGYMSTSCWTIAEIGIGVTTASLATIRHLRDRRVNSLLSRSLPTNRRDSFTEGVMSQDPAQQFSHQRSGSEVDLIGVNRTGTSGSLDSNFKLFGKKKGLPPSALGAQDDQTDLTLNNKGSTKVNITSFRRKKEMPMSEGAANFLGEFGIVVERTWEVQEIRME</sequence>
<keyword evidence="3 7" id="KW-1133">Transmembrane helix</keyword>
<evidence type="ECO:0000256" key="6">
    <source>
        <dbReference type="SAM" id="MobiDB-lite"/>
    </source>
</evidence>
<feature type="transmembrane region" description="Helical" evidence="7">
    <location>
        <begin position="38"/>
        <end position="60"/>
    </location>
</feature>
<evidence type="ECO:0000256" key="1">
    <source>
        <dbReference type="ARBA" id="ARBA00004141"/>
    </source>
</evidence>
<dbReference type="Pfam" id="PF20684">
    <property type="entry name" value="Fung_rhodopsin"/>
    <property type="match status" value="1"/>
</dbReference>
<comment type="subcellular location">
    <subcellularLocation>
        <location evidence="1">Membrane</location>
        <topology evidence="1">Multi-pass membrane protein</topology>
    </subcellularLocation>
</comment>
<comment type="caution">
    <text evidence="9">The sequence shown here is derived from an EMBL/GenBank/DDBJ whole genome shotgun (WGS) entry which is preliminary data.</text>
</comment>
<comment type="similarity">
    <text evidence="5">Belongs to the SAT4 family.</text>
</comment>
<reference evidence="9 10" key="1">
    <citation type="submission" date="2012-08" db="EMBL/GenBank/DDBJ databases">
        <authorList>
            <person name="Gan P.H.P."/>
            <person name="Ikeda K."/>
            <person name="Irieda H."/>
            <person name="Narusaka M."/>
            <person name="O'Connell R.J."/>
            <person name="Narusaka Y."/>
            <person name="Takano Y."/>
            <person name="Kubo Y."/>
            <person name="Shirasu K."/>
        </authorList>
    </citation>
    <scope>NUCLEOTIDE SEQUENCE [LARGE SCALE GENOMIC DNA]</scope>
    <source>
        <strain evidence="9 10">Nara gc5</strain>
    </source>
</reference>
<evidence type="ECO:0000256" key="4">
    <source>
        <dbReference type="ARBA" id="ARBA00023136"/>
    </source>
</evidence>
<feature type="compositionally biased region" description="Low complexity" evidence="6">
    <location>
        <begin position="1"/>
        <end position="14"/>
    </location>
</feature>
<dbReference type="GeneID" id="43617186"/>
<dbReference type="InParanoid" id="A0A7J6JJE7"/>
<dbReference type="AlphaFoldDB" id="A0A7J6JJE7"/>
<evidence type="ECO:0000256" key="7">
    <source>
        <dbReference type="SAM" id="Phobius"/>
    </source>
</evidence>
<feature type="transmembrane region" description="Helical" evidence="7">
    <location>
        <begin position="72"/>
        <end position="92"/>
    </location>
</feature>
<evidence type="ECO:0000256" key="3">
    <source>
        <dbReference type="ARBA" id="ARBA00022989"/>
    </source>
</evidence>
<dbReference type="RefSeq" id="XP_031887638.1">
    <property type="nucleotide sequence ID" value="XM_032033147.1"/>
</dbReference>
<dbReference type="InterPro" id="IPR052337">
    <property type="entry name" value="SAT4-like"/>
</dbReference>
<evidence type="ECO:0000256" key="2">
    <source>
        <dbReference type="ARBA" id="ARBA00022692"/>
    </source>
</evidence>
<evidence type="ECO:0000259" key="8">
    <source>
        <dbReference type="Pfam" id="PF20684"/>
    </source>
</evidence>
<proteinExistence type="inferred from homology"/>
<feature type="transmembrane region" description="Helical" evidence="7">
    <location>
        <begin position="112"/>
        <end position="135"/>
    </location>
</feature>
<evidence type="ECO:0000256" key="5">
    <source>
        <dbReference type="ARBA" id="ARBA00038359"/>
    </source>
</evidence>
<accession>A0A7J6JJE7</accession>
<dbReference type="GO" id="GO:0016020">
    <property type="term" value="C:membrane"/>
    <property type="evidence" value="ECO:0007669"/>
    <property type="project" value="UniProtKB-SubCell"/>
</dbReference>
<dbReference type="OrthoDB" id="3648173at2759"/>